<protein>
    <submittedName>
        <fullName evidence="1">Uncharacterized protein</fullName>
    </submittedName>
</protein>
<sequence>MSSNLGASFALGPFFWRFLDSRTDSLPPEGRCLVDPWWDDEPTLRYRNLADRLEPHLDIHHVHLASWFLARLWYLSAGTIEPALNVQAGHGVADGGHYLAYAVVENAQQQGIAELLIEGMPNYLRVVIDYRSQQLDPEALLDCLSQHLLAEPWQLAVCRIHIHDPEQPHNPKLYGWDGKHLLGQG</sequence>
<keyword evidence="2" id="KW-1185">Reference proteome</keyword>
<reference evidence="1 2" key="1">
    <citation type="submission" date="2015-07" db="EMBL/GenBank/DDBJ databases">
        <title>Whole genome sequence of Herpetosiphon geysericola DSM 7119.</title>
        <authorList>
            <person name="Hemp J."/>
            <person name="Ward L.M."/>
            <person name="Pace L.A."/>
            <person name="Fischer W.W."/>
        </authorList>
    </citation>
    <scope>NUCLEOTIDE SEQUENCE [LARGE SCALE GENOMIC DNA]</scope>
    <source>
        <strain evidence="1 2">DSM 7119</strain>
    </source>
</reference>
<name>A0A0P6XZ23_9CHLR</name>
<organism evidence="1 2">
    <name type="scientific">Herpetosiphon geysericola</name>
    <dbReference type="NCBI Taxonomy" id="70996"/>
    <lineage>
        <taxon>Bacteria</taxon>
        <taxon>Bacillati</taxon>
        <taxon>Chloroflexota</taxon>
        <taxon>Chloroflexia</taxon>
        <taxon>Herpetosiphonales</taxon>
        <taxon>Herpetosiphonaceae</taxon>
        <taxon>Herpetosiphon</taxon>
    </lineage>
</organism>
<evidence type="ECO:0000313" key="1">
    <source>
        <dbReference type="EMBL" id="KPL90129.1"/>
    </source>
</evidence>
<gene>
    <name evidence="1" type="ORF">SE18_07915</name>
</gene>
<dbReference type="Proteomes" id="UP000050277">
    <property type="component" value="Unassembled WGS sequence"/>
</dbReference>
<dbReference type="EMBL" id="LGKP01000013">
    <property type="protein sequence ID" value="KPL90129.1"/>
    <property type="molecule type" value="Genomic_DNA"/>
</dbReference>
<dbReference type="STRING" id="70996.SE18_07915"/>
<accession>A0A0P6XZ23</accession>
<dbReference type="AlphaFoldDB" id="A0A0P6XZ23"/>
<comment type="caution">
    <text evidence="1">The sequence shown here is derived from an EMBL/GenBank/DDBJ whole genome shotgun (WGS) entry which is preliminary data.</text>
</comment>
<evidence type="ECO:0000313" key="2">
    <source>
        <dbReference type="Proteomes" id="UP000050277"/>
    </source>
</evidence>
<proteinExistence type="predicted"/>